<dbReference type="InterPro" id="IPR001362">
    <property type="entry name" value="Glyco_hydro_32"/>
</dbReference>
<comment type="similarity">
    <text evidence="2 8">Belongs to the glycosyl hydrolase 32 family.</text>
</comment>
<evidence type="ECO:0000313" key="13">
    <source>
        <dbReference type="EMBL" id="EOW81991.1"/>
    </source>
</evidence>
<evidence type="ECO:0000259" key="11">
    <source>
        <dbReference type="Pfam" id="PF08244"/>
    </source>
</evidence>
<comment type="pathway">
    <text evidence="1 9">Glycan biosynthesis; sucrose metabolism.</text>
</comment>
<feature type="domain" description="Glycosyl hydrolase family 32 C-terminal" evidence="11">
    <location>
        <begin position="376"/>
        <end position="454"/>
    </location>
</feature>
<feature type="domain" description="Glycosyl hydrolase family 32 N-terminal" evidence="10">
    <location>
        <begin position="39"/>
        <end position="342"/>
    </location>
</feature>
<evidence type="ECO:0000256" key="8">
    <source>
        <dbReference type="RuleBase" id="RU362110"/>
    </source>
</evidence>
<dbReference type="SUPFAM" id="SSF49899">
    <property type="entry name" value="Concanavalin A-like lectins/glucanases"/>
    <property type="match status" value="1"/>
</dbReference>
<dbReference type="EC" id="3.2.1.26" evidence="3 8"/>
<dbReference type="EMBL" id="ASWH01000001">
    <property type="protein sequence ID" value="EOW81991.1"/>
    <property type="molecule type" value="Genomic_DNA"/>
</dbReference>
<evidence type="ECO:0000256" key="6">
    <source>
        <dbReference type="ARBA" id="ARBA00023295"/>
    </source>
</evidence>
<dbReference type="Gene3D" id="2.115.10.20">
    <property type="entry name" value="Glycosyl hydrolase domain, family 43"/>
    <property type="match status" value="1"/>
</dbReference>
<evidence type="ECO:0000256" key="3">
    <source>
        <dbReference type="ARBA" id="ARBA00012758"/>
    </source>
</evidence>
<dbReference type="RefSeq" id="WP_010781047.1">
    <property type="nucleotide sequence ID" value="NZ_ASWH01000001.1"/>
</dbReference>
<dbReference type="GO" id="GO:0005985">
    <property type="term" value="P:sucrose metabolic process"/>
    <property type="evidence" value="ECO:0007669"/>
    <property type="project" value="UniProtKB-UniPathway"/>
</dbReference>
<accession>R2VCV8</accession>
<dbReference type="PANTHER" id="PTHR43101">
    <property type="entry name" value="BETA-FRUCTOSIDASE"/>
    <property type="match status" value="1"/>
</dbReference>
<evidence type="ECO:0000313" key="14">
    <source>
        <dbReference type="Proteomes" id="UP000013750"/>
    </source>
</evidence>
<dbReference type="SMART" id="SM00640">
    <property type="entry name" value="Glyco_32"/>
    <property type="match status" value="1"/>
</dbReference>
<dbReference type="Pfam" id="PF08244">
    <property type="entry name" value="Glyco_hydro_32C"/>
    <property type="match status" value="1"/>
</dbReference>
<dbReference type="PROSITE" id="PS00609">
    <property type="entry name" value="GLYCOSYL_HYDROL_F32"/>
    <property type="match status" value="1"/>
</dbReference>
<name>R2VCV8_9ENTE</name>
<protein>
    <recommendedName>
        <fullName evidence="4 8">Sucrose-6-phosphate hydrolase</fullName>
        <ecNumber evidence="3 8">3.2.1.26</ecNumber>
    </recommendedName>
    <alternativeName>
        <fullName evidence="7 9">Invertase</fullName>
    </alternativeName>
</protein>
<dbReference type="Pfam" id="PF00251">
    <property type="entry name" value="Glyco_hydro_32N"/>
    <property type="match status" value="1"/>
</dbReference>
<evidence type="ECO:0000256" key="9">
    <source>
        <dbReference type="RuleBase" id="RU365015"/>
    </source>
</evidence>
<dbReference type="InterPro" id="IPR023296">
    <property type="entry name" value="Glyco_hydro_beta-prop_sf"/>
</dbReference>
<proteinExistence type="inferred from homology"/>
<dbReference type="EMBL" id="AJDQ01000008">
    <property type="protein sequence ID" value="EOI55466.1"/>
    <property type="molecule type" value="Genomic_DNA"/>
</dbReference>
<gene>
    <name evidence="13" type="ORF">I592_01292</name>
    <name evidence="12" type="ORF">UKC_02674</name>
</gene>
<evidence type="ECO:0000313" key="12">
    <source>
        <dbReference type="EMBL" id="EOI55466.1"/>
    </source>
</evidence>
<evidence type="ECO:0000256" key="2">
    <source>
        <dbReference type="ARBA" id="ARBA00009902"/>
    </source>
</evidence>
<dbReference type="Proteomes" id="UP000013750">
    <property type="component" value="Unassembled WGS sequence"/>
</dbReference>
<keyword evidence="9" id="KW-0119">Carbohydrate metabolism</keyword>
<dbReference type="InterPro" id="IPR018053">
    <property type="entry name" value="Glyco_hydro_32_AS"/>
</dbReference>
<dbReference type="InterPro" id="IPR013148">
    <property type="entry name" value="Glyco_hydro_32_N"/>
</dbReference>
<dbReference type="SUPFAM" id="SSF75005">
    <property type="entry name" value="Arabinanase/levansucrase/invertase"/>
    <property type="match status" value="1"/>
</dbReference>
<comment type="function">
    <text evidence="9">Enables the bacterium to metabolize sucrose as a sole carbon source.</text>
</comment>
<evidence type="ECO:0000313" key="15">
    <source>
        <dbReference type="Proteomes" id="UP000014160"/>
    </source>
</evidence>
<evidence type="ECO:0000256" key="7">
    <source>
        <dbReference type="ARBA" id="ARBA00033367"/>
    </source>
</evidence>
<comment type="catalytic activity">
    <reaction evidence="8">
        <text>Hydrolysis of terminal non-reducing beta-D-fructofuranoside residues in beta-D-fructofuranosides.</text>
        <dbReference type="EC" id="3.2.1.26"/>
    </reaction>
</comment>
<dbReference type="Proteomes" id="UP000014160">
    <property type="component" value="Unassembled WGS sequence"/>
</dbReference>
<dbReference type="OrthoDB" id="9759709at2"/>
<dbReference type="PANTHER" id="PTHR43101:SF1">
    <property type="entry name" value="BETA-FRUCTOSIDASE"/>
    <property type="match status" value="1"/>
</dbReference>
<keyword evidence="5 8" id="KW-0378">Hydrolase</keyword>
<dbReference type="InterPro" id="IPR013320">
    <property type="entry name" value="ConA-like_dom_sf"/>
</dbReference>
<dbReference type="Gene3D" id="2.60.120.560">
    <property type="entry name" value="Exo-inulinase, domain 1"/>
    <property type="match status" value="1"/>
</dbReference>
<reference evidence="13 15" key="2">
    <citation type="submission" date="2013-03" db="EMBL/GenBank/DDBJ databases">
        <title>The Genome Sequence of Enterococcus gilvus ATCC BAA-350 (PacBio/Illumina hybrid assembly).</title>
        <authorList>
            <consortium name="The Broad Institute Genomics Platform"/>
            <consortium name="The Broad Institute Genome Sequencing Center for Infectious Disease"/>
            <person name="Earl A."/>
            <person name="Russ C."/>
            <person name="Gilmore M."/>
            <person name="Surin D."/>
            <person name="Walker B."/>
            <person name="Young S."/>
            <person name="Zeng Q."/>
            <person name="Gargeya S."/>
            <person name="Fitzgerald M."/>
            <person name="Haas B."/>
            <person name="Abouelleil A."/>
            <person name="Allen A.W."/>
            <person name="Alvarado L."/>
            <person name="Arachchi H.M."/>
            <person name="Berlin A.M."/>
            <person name="Chapman S.B."/>
            <person name="Gainer-Dewar J."/>
            <person name="Goldberg J."/>
            <person name="Griggs A."/>
            <person name="Gujja S."/>
            <person name="Hansen M."/>
            <person name="Howarth C."/>
            <person name="Imamovic A."/>
            <person name="Ireland A."/>
            <person name="Larimer J."/>
            <person name="McCowan C."/>
            <person name="Murphy C."/>
            <person name="Pearson M."/>
            <person name="Poon T.W."/>
            <person name="Priest M."/>
            <person name="Roberts A."/>
            <person name="Saif S."/>
            <person name="Shea T."/>
            <person name="Sisk P."/>
            <person name="Sykes S."/>
            <person name="Wortman J."/>
            <person name="Nusbaum C."/>
            <person name="Birren B."/>
        </authorList>
    </citation>
    <scope>NUCLEOTIDE SEQUENCE [LARGE SCALE GENOMIC DNA]</scope>
    <source>
        <strain evidence="13 15">ATCC BAA-350</strain>
    </source>
</reference>
<sequence>MKTGVIENHKTNVYTKEKQAQLEELTKVVAQSSYLPELHIYPKAGLMNDPNGLAYFNQKYYVFFQWYPFAPVHGLKHWGKTTSKDLIHWSEQEPALIPDRHYEKNGCYSGNAFEYEDKLYLFYTANFKTPAGKIPKQALAIMDKDEKIIKVEKLIIDSGVEGLSGELRDPYVFSRNGLFYMLLGGSKFEGDEHPGFGEEGVLLLYKSENLLDWNYQGLIDLPIDTGYMLECPSLIEVDGKEVLFLSPMGMASDETRLNNRFATVYLVGELDLEERIFKTDQWDEMDAGFDFYAPQAFYKEKQPLMMAWFGCGEPEYPVDEQWQHGLTFTQKLHLKHGKLLRFPVDEILGAFSEGENVTTKSIMPNTSTYHLQLTDGFDFRVGSKEDYWSFTYDTDKEEACISREGLDQIIDETFGFERKAKVKHLTVVDVFVDNSFVEIYLNEGEIVFSFRVFQQITGTIYSTAHILVGTLNKKK</sequence>
<dbReference type="GO" id="GO:0004564">
    <property type="term" value="F:beta-fructofuranosidase activity"/>
    <property type="evidence" value="ECO:0007669"/>
    <property type="project" value="UniProtKB-EC"/>
</dbReference>
<evidence type="ECO:0000256" key="5">
    <source>
        <dbReference type="ARBA" id="ARBA00022801"/>
    </source>
</evidence>
<reference evidence="12 14" key="1">
    <citation type="submission" date="2013-02" db="EMBL/GenBank/DDBJ databases">
        <title>The Genome Sequence of Enterococcus gilvus ATCC BAA-350.</title>
        <authorList>
            <consortium name="The Broad Institute Genome Sequencing Platform"/>
            <consortium name="The Broad Institute Genome Sequencing Center for Infectious Disease"/>
            <person name="Earl A.M."/>
            <person name="Gilmore M.S."/>
            <person name="Lebreton F."/>
            <person name="Walker B."/>
            <person name="Young S.K."/>
            <person name="Zeng Q."/>
            <person name="Gargeya S."/>
            <person name="Fitzgerald M."/>
            <person name="Haas B."/>
            <person name="Abouelleil A."/>
            <person name="Alvarado L."/>
            <person name="Arachchi H.M."/>
            <person name="Berlin A.M."/>
            <person name="Chapman S.B."/>
            <person name="Dewar J."/>
            <person name="Goldberg J."/>
            <person name="Griggs A."/>
            <person name="Gujja S."/>
            <person name="Hansen M."/>
            <person name="Howarth C."/>
            <person name="Imamovic A."/>
            <person name="Larimer J."/>
            <person name="McCowan C."/>
            <person name="Murphy C."/>
            <person name="Neiman D."/>
            <person name="Pearson M."/>
            <person name="Priest M."/>
            <person name="Roberts A."/>
            <person name="Saif S."/>
            <person name="Shea T."/>
            <person name="Sisk P."/>
            <person name="Sykes S."/>
            <person name="Wortman J."/>
            <person name="Nusbaum C."/>
            <person name="Birren B."/>
        </authorList>
    </citation>
    <scope>NUCLEOTIDE SEQUENCE [LARGE SCALE GENOMIC DNA]</scope>
    <source>
        <strain evidence="12 14">ATCC BAA-350</strain>
    </source>
</reference>
<comment type="subcellular location">
    <subcellularLocation>
        <location evidence="9">Cytoplasm</location>
    </subcellularLocation>
</comment>
<evidence type="ECO:0000259" key="10">
    <source>
        <dbReference type="Pfam" id="PF00251"/>
    </source>
</evidence>
<evidence type="ECO:0000256" key="4">
    <source>
        <dbReference type="ARBA" id="ARBA00019623"/>
    </source>
</evidence>
<dbReference type="UniPathway" id="UPA00238"/>
<dbReference type="CDD" id="cd18623">
    <property type="entry name" value="GH32_ScrB-like"/>
    <property type="match status" value="1"/>
</dbReference>
<dbReference type="eggNOG" id="COG1621">
    <property type="taxonomic scope" value="Bacteria"/>
</dbReference>
<dbReference type="GO" id="GO:0005737">
    <property type="term" value="C:cytoplasm"/>
    <property type="evidence" value="ECO:0007669"/>
    <property type="project" value="UniProtKB-SubCell"/>
</dbReference>
<dbReference type="InterPro" id="IPR051214">
    <property type="entry name" value="GH32_Enzymes"/>
</dbReference>
<dbReference type="InterPro" id="IPR006232">
    <property type="entry name" value="Suc6P_hydrolase"/>
</dbReference>
<dbReference type="HOGENOM" id="CLU_001528_7_1_9"/>
<dbReference type="PATRIC" id="fig|1158614.3.peg.2668"/>
<organism evidence="12 14">
    <name type="scientific">Enterococcus gilvus ATCC BAA-350</name>
    <dbReference type="NCBI Taxonomy" id="1158614"/>
    <lineage>
        <taxon>Bacteria</taxon>
        <taxon>Bacillati</taxon>
        <taxon>Bacillota</taxon>
        <taxon>Bacilli</taxon>
        <taxon>Lactobacillales</taxon>
        <taxon>Enterococcaceae</taxon>
        <taxon>Enterococcus</taxon>
    </lineage>
</organism>
<keyword evidence="15" id="KW-1185">Reference proteome</keyword>
<dbReference type="InterPro" id="IPR013189">
    <property type="entry name" value="Glyco_hydro_32_C"/>
</dbReference>
<dbReference type="NCBIfam" id="TIGR01322">
    <property type="entry name" value="scrB_fam"/>
    <property type="match status" value="1"/>
</dbReference>
<dbReference type="AlphaFoldDB" id="R2VCV8"/>
<keyword evidence="6 8" id="KW-0326">Glycosidase</keyword>
<keyword evidence="9" id="KW-0963">Cytoplasm</keyword>
<evidence type="ECO:0000256" key="1">
    <source>
        <dbReference type="ARBA" id="ARBA00004914"/>
    </source>
</evidence>
<comment type="caution">
    <text evidence="12">The sequence shown here is derived from an EMBL/GenBank/DDBJ whole genome shotgun (WGS) entry which is preliminary data.</text>
</comment>